<evidence type="ECO:0000256" key="1">
    <source>
        <dbReference type="SAM" id="Phobius"/>
    </source>
</evidence>
<keyword evidence="1" id="KW-1133">Transmembrane helix</keyword>
<dbReference type="HOGENOM" id="CLU_3042311_0_0_3"/>
<gene>
    <name evidence="2" type="ORF">MC7420_6898</name>
</gene>
<reference evidence="2 3" key="1">
    <citation type="submission" date="2008-07" db="EMBL/GenBank/DDBJ databases">
        <authorList>
            <person name="Tandeau de Marsac N."/>
            <person name="Ferriera S."/>
            <person name="Johnson J."/>
            <person name="Kravitz S."/>
            <person name="Beeson K."/>
            <person name="Sutton G."/>
            <person name="Rogers Y.-H."/>
            <person name="Friedman R."/>
            <person name="Frazier M."/>
            <person name="Venter J.C."/>
        </authorList>
    </citation>
    <scope>NUCLEOTIDE SEQUENCE [LARGE SCALE GENOMIC DNA]</scope>
    <source>
        <strain evidence="2 3">PCC 7420</strain>
    </source>
</reference>
<name>B4W1S0_9CYAN</name>
<protein>
    <submittedName>
        <fullName evidence="2">Uncharacterized protein</fullName>
    </submittedName>
</protein>
<keyword evidence="1" id="KW-0812">Transmembrane</keyword>
<evidence type="ECO:0000313" key="3">
    <source>
        <dbReference type="Proteomes" id="UP000003835"/>
    </source>
</evidence>
<dbReference type="STRING" id="118168.MC7420_6898"/>
<feature type="transmembrane region" description="Helical" evidence="1">
    <location>
        <begin position="6"/>
        <end position="23"/>
    </location>
</feature>
<dbReference type="AlphaFoldDB" id="B4W1S0"/>
<dbReference type="EMBL" id="DS989869">
    <property type="protein sequence ID" value="EDX71812.1"/>
    <property type="molecule type" value="Genomic_DNA"/>
</dbReference>
<sequence>MLWITLIVATPILVWWFYFLWLWPRLLRHSYLELTNRQPDQESESVATIYPSDE</sequence>
<evidence type="ECO:0000313" key="2">
    <source>
        <dbReference type="EMBL" id="EDX71812.1"/>
    </source>
</evidence>
<keyword evidence="1" id="KW-0472">Membrane</keyword>
<accession>B4W1S0</accession>
<organism evidence="2 3">
    <name type="scientific">Coleofasciculus chthonoplastes PCC 7420</name>
    <dbReference type="NCBI Taxonomy" id="118168"/>
    <lineage>
        <taxon>Bacteria</taxon>
        <taxon>Bacillati</taxon>
        <taxon>Cyanobacteriota</taxon>
        <taxon>Cyanophyceae</taxon>
        <taxon>Coleofasciculales</taxon>
        <taxon>Coleofasciculaceae</taxon>
        <taxon>Coleofasciculus</taxon>
    </lineage>
</organism>
<dbReference type="Proteomes" id="UP000003835">
    <property type="component" value="Unassembled WGS sequence"/>
</dbReference>
<proteinExistence type="predicted"/>
<keyword evidence="3" id="KW-1185">Reference proteome</keyword>